<dbReference type="PRINTS" id="PR00926">
    <property type="entry name" value="MITOCARRIER"/>
</dbReference>
<dbReference type="SUPFAM" id="SSF103506">
    <property type="entry name" value="Mitochondrial carrier"/>
    <property type="match status" value="1"/>
</dbReference>
<evidence type="ECO:0000313" key="10">
    <source>
        <dbReference type="EMBL" id="EIE24059.1"/>
    </source>
</evidence>
<comment type="similarity">
    <text evidence="2">Belongs to the mitochondrial carrier (TC 2.A.29) family.</text>
</comment>
<evidence type="ECO:0000256" key="9">
    <source>
        <dbReference type="ARBA" id="ARBA00055350"/>
    </source>
</evidence>
<evidence type="ECO:0000256" key="5">
    <source>
        <dbReference type="ARBA" id="ARBA00022737"/>
    </source>
</evidence>
<keyword evidence="8" id="KW-0472">Membrane</keyword>
<dbReference type="EMBL" id="AGSI01000006">
    <property type="protein sequence ID" value="EIE24059.1"/>
    <property type="molecule type" value="Genomic_DNA"/>
</dbReference>
<evidence type="ECO:0000313" key="11">
    <source>
        <dbReference type="Proteomes" id="UP000007264"/>
    </source>
</evidence>
<dbReference type="OrthoDB" id="18574at2759"/>
<evidence type="ECO:0000256" key="6">
    <source>
        <dbReference type="ARBA" id="ARBA00022989"/>
    </source>
</evidence>
<keyword evidence="7" id="KW-0496">Mitochondrion</keyword>
<protein>
    <submittedName>
        <fullName evidence="10">Mitochondrial substrate carrier protein</fullName>
    </submittedName>
</protein>
<dbReference type="InterPro" id="IPR023395">
    <property type="entry name" value="MCP_dom_sf"/>
</dbReference>
<keyword evidence="4" id="KW-0812">Transmembrane</keyword>
<dbReference type="InterPro" id="IPR018108">
    <property type="entry name" value="MCP_transmembrane"/>
</dbReference>
<evidence type="ECO:0000256" key="2">
    <source>
        <dbReference type="ARBA" id="ARBA00006375"/>
    </source>
</evidence>
<dbReference type="InterPro" id="IPR002067">
    <property type="entry name" value="MCP"/>
</dbReference>
<dbReference type="GO" id="GO:0031966">
    <property type="term" value="C:mitochondrial membrane"/>
    <property type="evidence" value="ECO:0007669"/>
    <property type="project" value="UniProtKB-SubCell"/>
</dbReference>
<dbReference type="KEGG" id="csl:COCSUDRAFT_14856"/>
<dbReference type="Gene3D" id="1.50.40.10">
    <property type="entry name" value="Mitochondrial carrier domain"/>
    <property type="match status" value="1"/>
</dbReference>
<reference evidence="10 11" key="1">
    <citation type="journal article" date="2012" name="Genome Biol.">
        <title>The genome of the polar eukaryotic microalga coccomyxa subellipsoidea reveals traits of cold adaptation.</title>
        <authorList>
            <person name="Blanc G."/>
            <person name="Agarkova I."/>
            <person name="Grimwood J."/>
            <person name="Kuo A."/>
            <person name="Brueggeman A."/>
            <person name="Dunigan D."/>
            <person name="Gurnon J."/>
            <person name="Ladunga I."/>
            <person name="Lindquist E."/>
            <person name="Lucas S."/>
            <person name="Pangilinan J."/>
            <person name="Proschold T."/>
            <person name="Salamov A."/>
            <person name="Schmutz J."/>
            <person name="Weeks D."/>
            <person name="Yamada T."/>
            <person name="Claverie J.M."/>
            <person name="Grigoriev I."/>
            <person name="Van Etten J."/>
            <person name="Lomsadze A."/>
            <person name="Borodovsky M."/>
        </authorList>
    </citation>
    <scope>NUCLEOTIDE SEQUENCE [LARGE SCALE GENOMIC DNA]</scope>
    <source>
        <strain evidence="10 11">C-169</strain>
    </source>
</reference>
<evidence type="ECO:0000256" key="4">
    <source>
        <dbReference type="ARBA" id="ARBA00022692"/>
    </source>
</evidence>
<accession>I0Z090</accession>
<keyword evidence="3" id="KW-0813">Transport</keyword>
<proteinExistence type="inferred from homology"/>
<evidence type="ECO:0000256" key="1">
    <source>
        <dbReference type="ARBA" id="ARBA00004225"/>
    </source>
</evidence>
<comment type="subcellular location">
    <subcellularLocation>
        <location evidence="1">Mitochondrion membrane</location>
        <topology evidence="1">Multi-pass membrane protein</topology>
    </subcellularLocation>
</comment>
<dbReference type="Pfam" id="PF00153">
    <property type="entry name" value="Mito_carr"/>
    <property type="match status" value="3"/>
</dbReference>
<evidence type="ECO:0000256" key="3">
    <source>
        <dbReference type="ARBA" id="ARBA00022448"/>
    </source>
</evidence>
<comment type="caution">
    <text evidence="10">The sequence shown here is derived from an EMBL/GenBank/DDBJ whole genome shotgun (WGS) entry which is preliminary data.</text>
</comment>
<dbReference type="FunFam" id="1.50.40.10:FF:000011">
    <property type="entry name" value="Mitochondrial thiamine pyrophosphate carrier 1"/>
    <property type="match status" value="1"/>
</dbReference>
<evidence type="ECO:0000256" key="8">
    <source>
        <dbReference type="ARBA" id="ARBA00023136"/>
    </source>
</evidence>
<dbReference type="GO" id="GO:0090422">
    <property type="term" value="F:thiamine pyrophosphate transmembrane transporter activity"/>
    <property type="evidence" value="ECO:0007669"/>
    <property type="project" value="UniProtKB-ARBA"/>
</dbReference>
<dbReference type="GeneID" id="17042057"/>
<dbReference type="RefSeq" id="XP_005648603.1">
    <property type="nucleotide sequence ID" value="XM_005648546.1"/>
</dbReference>
<evidence type="ECO:0000256" key="7">
    <source>
        <dbReference type="ARBA" id="ARBA00023128"/>
    </source>
</evidence>
<dbReference type="Proteomes" id="UP000007264">
    <property type="component" value="Unassembled WGS sequence"/>
</dbReference>
<name>I0Z090_COCSC</name>
<dbReference type="STRING" id="574566.I0Z090"/>
<gene>
    <name evidence="10" type="ORF">COCSUDRAFT_14856</name>
</gene>
<keyword evidence="11" id="KW-1185">Reference proteome</keyword>
<keyword evidence="5" id="KW-0677">Repeat</keyword>
<dbReference type="AlphaFoldDB" id="I0Z090"/>
<dbReference type="eggNOG" id="KOG0752">
    <property type="taxonomic scope" value="Eukaryota"/>
</dbReference>
<dbReference type="PANTHER" id="PTHR24089">
    <property type="entry name" value="SOLUTE CARRIER FAMILY 25"/>
    <property type="match status" value="1"/>
</dbReference>
<comment type="function">
    <text evidence="9">Mitochondrial transporter that mediates uptake of thiamine diphosphate (ThDP) into mitochondria.</text>
</comment>
<keyword evidence="6" id="KW-1133">Transmembrane helix</keyword>
<organism evidence="10 11">
    <name type="scientific">Coccomyxa subellipsoidea (strain C-169)</name>
    <name type="common">Green microalga</name>
    <dbReference type="NCBI Taxonomy" id="574566"/>
    <lineage>
        <taxon>Eukaryota</taxon>
        <taxon>Viridiplantae</taxon>
        <taxon>Chlorophyta</taxon>
        <taxon>core chlorophytes</taxon>
        <taxon>Trebouxiophyceae</taxon>
        <taxon>Trebouxiophyceae incertae sedis</taxon>
        <taxon>Coccomyxaceae</taxon>
        <taxon>Coccomyxa</taxon>
        <taxon>Coccomyxa subellipsoidea</taxon>
    </lineage>
</organism>
<sequence>MVHIPAADGQRKEVKNRALLDATAGALAGAIARFVVGPLDVLKIRFQVQLEPIARSQGAKSTSQLSMGSKYTGMRQALVTIVREEGIQARFCTVPGQLLTVPYTAVQFVALQQCRTFAKRHGLLTGDWAFLLSFVSGAAAGAAATVASYPFDVLRTVLAAQGKPPVYRGMLDAARGVVKNQGIRGLYSGLSVTLVEIVPYAALQFGLYDLFTAAAAKRHANSPSADVSRRWSLETRRWERFVCGLAAGTIAKLGTHPLDVCKKRFQVAGLQRSLKYGARVQAESVRSLPACLQHIWRQEGLRGLYKGSLPSILKAAPSAAITFTAYEFILGALTAFVAAE</sequence>